<evidence type="ECO:0000256" key="2">
    <source>
        <dbReference type="ARBA" id="ARBA00022729"/>
    </source>
</evidence>
<dbReference type="Gene3D" id="2.70.70.10">
    <property type="entry name" value="Glucose Permease (Domain IIA)"/>
    <property type="match status" value="1"/>
</dbReference>
<dbReference type="SUPFAM" id="SSF51261">
    <property type="entry name" value="Duplicated hybrid motif"/>
    <property type="match status" value="1"/>
</dbReference>
<dbReference type="InterPro" id="IPR008663">
    <property type="entry name" value="LECT2"/>
</dbReference>
<evidence type="ECO:0000256" key="5">
    <source>
        <dbReference type="ARBA" id="ARBA00024361"/>
    </source>
</evidence>
<protein>
    <recommendedName>
        <fullName evidence="6">M23ase beta-sheet core domain-containing protein</fullName>
    </recommendedName>
</protein>
<accession>A0AA86IY84</accession>
<organism evidence="7 8">
    <name type="scientific">Limnobacter thiooxidans</name>
    <dbReference type="NCBI Taxonomy" id="131080"/>
    <lineage>
        <taxon>Bacteria</taxon>
        <taxon>Pseudomonadati</taxon>
        <taxon>Pseudomonadota</taxon>
        <taxon>Betaproteobacteria</taxon>
        <taxon>Burkholderiales</taxon>
        <taxon>Burkholderiaceae</taxon>
        <taxon>Limnobacter</taxon>
    </lineage>
</organism>
<evidence type="ECO:0000313" key="8">
    <source>
        <dbReference type="Proteomes" id="UP001329151"/>
    </source>
</evidence>
<dbReference type="InterPro" id="IPR011055">
    <property type="entry name" value="Dup_hybrid_motif"/>
</dbReference>
<dbReference type="GO" id="GO:0046872">
    <property type="term" value="F:metal ion binding"/>
    <property type="evidence" value="ECO:0007669"/>
    <property type="project" value="UniProtKB-KW"/>
</dbReference>
<keyword evidence="3" id="KW-0862">Zinc</keyword>
<keyword evidence="4" id="KW-1015">Disulfide bond</keyword>
<evidence type="ECO:0000313" key="7">
    <source>
        <dbReference type="EMBL" id="BET25622.1"/>
    </source>
</evidence>
<dbReference type="AlphaFoldDB" id="A0AA86IY84"/>
<dbReference type="EMBL" id="AP028947">
    <property type="protein sequence ID" value="BET25622.1"/>
    <property type="molecule type" value="Genomic_DNA"/>
</dbReference>
<feature type="domain" description="M23ase beta-sheet core" evidence="6">
    <location>
        <begin position="1"/>
        <end position="100"/>
    </location>
</feature>
<reference evidence="7 8" key="1">
    <citation type="submission" date="2023-10" db="EMBL/GenBank/DDBJ databases">
        <title>Complete Genome Sequence of Limnobacter thiooxidans CS-K2T, Isolated from freshwater lake sediments in Bavaria, Germany.</title>
        <authorList>
            <person name="Naruki M."/>
            <person name="Watanabe A."/>
            <person name="Warashina T."/>
            <person name="Morita T."/>
            <person name="Arakawa K."/>
        </authorList>
    </citation>
    <scope>NUCLEOTIDE SEQUENCE [LARGE SCALE GENOMIC DNA]</scope>
    <source>
        <strain evidence="7 8">CS-K2</strain>
    </source>
</reference>
<dbReference type="Pfam" id="PF01551">
    <property type="entry name" value="Peptidase_M23"/>
    <property type="match status" value="1"/>
</dbReference>
<evidence type="ECO:0000256" key="4">
    <source>
        <dbReference type="ARBA" id="ARBA00023157"/>
    </source>
</evidence>
<keyword evidence="2" id="KW-0732">Signal</keyword>
<proteinExistence type="inferred from homology"/>
<name>A0AA86IY84_9BURK</name>
<dbReference type="Proteomes" id="UP001329151">
    <property type="component" value="Chromosome"/>
</dbReference>
<comment type="similarity">
    <text evidence="5">Belongs to the LECT2/MIM-1 family.</text>
</comment>
<evidence type="ECO:0000256" key="3">
    <source>
        <dbReference type="ARBA" id="ARBA00022833"/>
    </source>
</evidence>
<keyword evidence="1" id="KW-0479">Metal-binding</keyword>
<evidence type="ECO:0000259" key="6">
    <source>
        <dbReference type="Pfam" id="PF01551"/>
    </source>
</evidence>
<evidence type="ECO:0000256" key="1">
    <source>
        <dbReference type="ARBA" id="ARBA00022723"/>
    </source>
</evidence>
<dbReference type="InterPro" id="IPR016047">
    <property type="entry name" value="M23ase_b-sheet_dom"/>
</dbReference>
<dbReference type="KEGG" id="lto:RGQ30_11230"/>
<dbReference type="PANTHER" id="PTHR11329">
    <property type="entry name" value="LEUKOCYTE CELL-DERIVED CHEMOTAXIN 2"/>
    <property type="match status" value="1"/>
</dbReference>
<gene>
    <name evidence="7" type="ORF">RGQ30_11230</name>
</gene>
<keyword evidence="8" id="KW-1185">Reference proteome</keyword>
<sequence>MDFNIEANSHVYSPVFGKVVRIAAPYKSDDRFKGLVIEGLGRYEGYQIKLFYVDPHKEIVGRTVKQGETIGTAQDLTIKYPSITNHVHFEITLNGEQIDPSRFLQEEALCKN</sequence>
<dbReference type="PANTHER" id="PTHR11329:SF0">
    <property type="entry name" value="LEUKOCYTE CELL-DERIVED CHEMOTAXIN-2"/>
    <property type="match status" value="1"/>
</dbReference>